<feature type="region of interest" description="Disordered" evidence="1">
    <location>
        <begin position="41"/>
        <end position="146"/>
    </location>
</feature>
<proteinExistence type="predicted"/>
<sequence length="174" mass="18652">MRKAERALHIGCPCCSSGLLLPPHTLCHCVWTHFPAKATPGAQRFTKGPPSLAPPRVQTRGSPSPCGESPTHERGERVFANSPVPPMHRLGYAAGGGLKTVQKKKVKEKKTKTPSSRNNYPTKAAGRRRGSAFPGDSPRLPLADGIVSPRRSEVRLLARSAVKRRPAGVRGEGA</sequence>
<evidence type="ECO:0000313" key="3">
    <source>
        <dbReference type="Proteomes" id="UP000827986"/>
    </source>
</evidence>
<dbReference type="Proteomes" id="UP000827986">
    <property type="component" value="Unassembled WGS sequence"/>
</dbReference>
<gene>
    <name evidence="2" type="ORF">KIL84_012124</name>
</gene>
<protein>
    <submittedName>
        <fullName evidence="2">Uncharacterized protein</fullName>
    </submittedName>
</protein>
<dbReference type="EMBL" id="JAHDVG010000474">
    <property type="protein sequence ID" value="KAH1178422.1"/>
    <property type="molecule type" value="Genomic_DNA"/>
</dbReference>
<name>A0A9D4AVZ9_9SAUR</name>
<evidence type="ECO:0000256" key="1">
    <source>
        <dbReference type="SAM" id="MobiDB-lite"/>
    </source>
</evidence>
<accession>A0A9D4AVZ9</accession>
<comment type="caution">
    <text evidence="2">The sequence shown here is derived from an EMBL/GenBank/DDBJ whole genome shotgun (WGS) entry which is preliminary data.</text>
</comment>
<organism evidence="2 3">
    <name type="scientific">Mauremys mutica</name>
    <name type="common">yellowpond turtle</name>
    <dbReference type="NCBI Taxonomy" id="74926"/>
    <lineage>
        <taxon>Eukaryota</taxon>
        <taxon>Metazoa</taxon>
        <taxon>Chordata</taxon>
        <taxon>Craniata</taxon>
        <taxon>Vertebrata</taxon>
        <taxon>Euteleostomi</taxon>
        <taxon>Archelosauria</taxon>
        <taxon>Testudinata</taxon>
        <taxon>Testudines</taxon>
        <taxon>Cryptodira</taxon>
        <taxon>Durocryptodira</taxon>
        <taxon>Testudinoidea</taxon>
        <taxon>Geoemydidae</taxon>
        <taxon>Geoemydinae</taxon>
        <taxon>Mauremys</taxon>
    </lineage>
</organism>
<dbReference type="AlphaFoldDB" id="A0A9D4AVZ9"/>
<keyword evidence="3" id="KW-1185">Reference proteome</keyword>
<evidence type="ECO:0000313" key="2">
    <source>
        <dbReference type="EMBL" id="KAH1178422.1"/>
    </source>
</evidence>
<feature type="compositionally biased region" description="Basic residues" evidence="1">
    <location>
        <begin position="101"/>
        <end position="112"/>
    </location>
</feature>
<reference evidence="2" key="1">
    <citation type="submission" date="2021-09" db="EMBL/GenBank/DDBJ databases">
        <title>The genome of Mauremys mutica provides insights into the evolution of semi-aquatic lifestyle.</title>
        <authorList>
            <person name="Gong S."/>
            <person name="Gao Y."/>
        </authorList>
    </citation>
    <scope>NUCLEOTIDE SEQUENCE</scope>
    <source>
        <strain evidence="2">MM-2020</strain>
        <tissue evidence="2">Muscle</tissue>
    </source>
</reference>